<dbReference type="Pfam" id="PF01986">
    <property type="entry name" value="DUF123"/>
    <property type="match status" value="1"/>
</dbReference>
<sequence length="158" mass="18095">MKDIKKPYGCFNIDRFRGFLALKATYVLIIYLSKDSELTVGALGEVKFKKGYYAYVGSALGGLKKRLKRHLSSNKQIRWHIDYFLSVTAIIGFVAWLSPKRLEYPIAKNLSKRLKPIQGFGSSDSRCKSHLFFSMDKNKLLQAVIKSSKAKNMILFEF</sequence>
<dbReference type="PANTHER" id="PTHR37460:SF1">
    <property type="entry name" value="ENDONUCLEASE III"/>
    <property type="match status" value="1"/>
</dbReference>
<name>F2LVU0_HIPMA</name>
<dbReference type="EMBL" id="CP002606">
    <property type="protein sequence ID" value="AEA33874.1"/>
    <property type="molecule type" value="Genomic_DNA"/>
</dbReference>
<dbReference type="RefSeq" id="WP_013681915.1">
    <property type="nucleotide sequence ID" value="NC_015318.1"/>
</dbReference>
<dbReference type="SMART" id="SM00465">
    <property type="entry name" value="GIYc"/>
    <property type="match status" value="1"/>
</dbReference>
<dbReference type="PANTHER" id="PTHR37460">
    <property type="entry name" value="ENDONUCLEASE III"/>
    <property type="match status" value="1"/>
</dbReference>
<dbReference type="InParanoid" id="F2LVU0"/>
<dbReference type="AlphaFoldDB" id="F2LVU0"/>
<dbReference type="OrthoDB" id="9811593at2"/>
<dbReference type="InterPro" id="IPR002837">
    <property type="entry name" value="DUF123"/>
</dbReference>
<evidence type="ECO:0000256" key="1">
    <source>
        <dbReference type="SAM" id="Phobius"/>
    </source>
</evidence>
<feature type="domain" description="GIY-YIG" evidence="2">
    <location>
        <begin position="40"/>
        <end position="135"/>
    </location>
</feature>
<evidence type="ECO:0000259" key="2">
    <source>
        <dbReference type="SMART" id="SM00465"/>
    </source>
</evidence>
<proteinExistence type="predicted"/>
<dbReference type="HOGENOM" id="CLU_115699_0_0_7"/>
<reference evidence="3 4" key="1">
    <citation type="journal article" date="2011" name="Stand. Genomic Sci.">
        <title>Complete genome sequence of the thermophilic sulfur-reducer Hippea maritima type strain (MH(2)).</title>
        <authorList>
            <person name="Huntemann M."/>
            <person name="Lu M."/>
            <person name="Nolan M."/>
            <person name="Lapidus A."/>
            <person name="Lucas S."/>
            <person name="Hammon N."/>
            <person name="Deshpande S."/>
            <person name="Cheng J.F."/>
            <person name="Tapia R."/>
            <person name="Han C."/>
            <person name="Goodwin L."/>
            <person name="Pitluck S."/>
            <person name="Liolios K."/>
            <person name="Pagani I."/>
            <person name="Ivanova N."/>
            <person name="Ovchinikova G."/>
            <person name="Pati A."/>
            <person name="Chen A."/>
            <person name="Palaniappan K."/>
            <person name="Land M."/>
            <person name="Hauser L."/>
            <person name="Jeffries C.D."/>
            <person name="Detter J.C."/>
            <person name="Brambilla E.M."/>
            <person name="Rohde M."/>
            <person name="Spring S."/>
            <person name="Goker M."/>
            <person name="Woyke T."/>
            <person name="Bristow J."/>
            <person name="Eisen J.A."/>
            <person name="Markowitz V."/>
            <person name="Hugenholtz P."/>
            <person name="Kyrpides N.C."/>
            <person name="Klenk H.P."/>
            <person name="Mavromatis K."/>
        </authorList>
    </citation>
    <scope>NUCLEOTIDE SEQUENCE [LARGE SCALE GENOMIC DNA]</scope>
    <source>
        <strain evidence="4">ATCC 700847 / DSM 10411 / MH2</strain>
    </source>
</reference>
<protein>
    <recommendedName>
        <fullName evidence="2">GIY-YIG domain-containing protein</fullName>
    </recommendedName>
</protein>
<dbReference type="Proteomes" id="UP000008139">
    <property type="component" value="Chromosome"/>
</dbReference>
<keyword evidence="4" id="KW-1185">Reference proteome</keyword>
<reference evidence="4" key="2">
    <citation type="submission" date="2011-03" db="EMBL/GenBank/DDBJ databases">
        <title>The complete genome of Hippea maritima DSM 10411.</title>
        <authorList>
            <consortium name="US DOE Joint Genome Institute (JGI-PGF)"/>
            <person name="Lucas S."/>
            <person name="Copeland A."/>
            <person name="Lapidus A."/>
            <person name="Bruce D."/>
            <person name="Goodwin L."/>
            <person name="Pitluck S."/>
            <person name="Peters L."/>
            <person name="Kyrpides N."/>
            <person name="Mavromatis K."/>
            <person name="Pagani I."/>
            <person name="Ivanova N."/>
            <person name="Mikhailova N."/>
            <person name="Lu M."/>
            <person name="Detter J.C."/>
            <person name="Tapia R."/>
            <person name="Han C."/>
            <person name="Land M."/>
            <person name="Hauser L."/>
            <person name="Markowitz V."/>
            <person name="Cheng J.-F."/>
            <person name="Hugenholtz P."/>
            <person name="Woyke T."/>
            <person name="Wu D."/>
            <person name="Spring S."/>
            <person name="Schroeder M."/>
            <person name="Brambilla E."/>
            <person name="Klenk H.-P."/>
            <person name="Eisen J.A."/>
        </authorList>
    </citation>
    <scope>NUCLEOTIDE SEQUENCE [LARGE SCALE GENOMIC DNA]</scope>
    <source>
        <strain evidence="4">ATCC 700847 / DSM 10411 / MH2</strain>
    </source>
</reference>
<evidence type="ECO:0000313" key="4">
    <source>
        <dbReference type="Proteomes" id="UP000008139"/>
    </source>
</evidence>
<dbReference type="STRING" id="760142.Hipma_0904"/>
<evidence type="ECO:0000313" key="3">
    <source>
        <dbReference type="EMBL" id="AEA33874.1"/>
    </source>
</evidence>
<keyword evidence="1" id="KW-0472">Membrane</keyword>
<keyword evidence="1" id="KW-1133">Transmembrane helix</keyword>
<organism evidence="3 4">
    <name type="scientific">Hippea maritima (strain ATCC 700847 / DSM 10411 / MH2)</name>
    <dbReference type="NCBI Taxonomy" id="760142"/>
    <lineage>
        <taxon>Bacteria</taxon>
        <taxon>Pseudomonadati</taxon>
        <taxon>Campylobacterota</taxon>
        <taxon>Desulfurellia</taxon>
        <taxon>Desulfurellales</taxon>
        <taxon>Hippeaceae</taxon>
        <taxon>Hippea</taxon>
    </lineage>
</organism>
<dbReference type="InterPro" id="IPR000305">
    <property type="entry name" value="GIY-YIG_endonuc"/>
</dbReference>
<accession>F2LVU0</accession>
<dbReference type="CDD" id="cd10441">
    <property type="entry name" value="GIY-YIG_COG1833"/>
    <property type="match status" value="1"/>
</dbReference>
<gene>
    <name evidence="3" type="ordered locus">Hipma_0904</name>
</gene>
<keyword evidence="1" id="KW-0812">Transmembrane</keyword>
<feature type="transmembrane region" description="Helical" evidence="1">
    <location>
        <begin position="79"/>
        <end position="98"/>
    </location>
</feature>
<dbReference type="KEGG" id="hmr:Hipma_0904"/>
<dbReference type="eggNOG" id="COG1833">
    <property type="taxonomic scope" value="Bacteria"/>
</dbReference>